<dbReference type="GeneID" id="18600058"/>
<evidence type="ECO:0000256" key="4">
    <source>
        <dbReference type="ARBA" id="ARBA00022833"/>
    </source>
</evidence>
<dbReference type="KEGG" id="tcc:18600058"/>
<evidence type="ECO:0000313" key="8">
    <source>
        <dbReference type="RefSeq" id="XP_007030372.2"/>
    </source>
</evidence>
<feature type="compositionally biased region" description="Acidic residues" evidence="5">
    <location>
        <begin position="593"/>
        <end position="613"/>
    </location>
</feature>
<dbReference type="InterPro" id="IPR004146">
    <property type="entry name" value="DC1"/>
</dbReference>
<evidence type="ECO:0000256" key="1">
    <source>
        <dbReference type="ARBA" id="ARBA00022723"/>
    </source>
</evidence>
<dbReference type="InterPro" id="IPR046349">
    <property type="entry name" value="C1-like_sf"/>
</dbReference>
<protein>
    <submittedName>
        <fullName evidence="8">Uncharacterized protein LOC18600058</fullName>
    </submittedName>
</protein>
<dbReference type="SUPFAM" id="SSF57889">
    <property type="entry name" value="Cysteine-rich domain"/>
    <property type="match status" value="5"/>
</dbReference>
<dbReference type="GO" id="GO:0008270">
    <property type="term" value="F:zinc ion binding"/>
    <property type="evidence" value="ECO:0007669"/>
    <property type="project" value="UniProtKB-KW"/>
</dbReference>
<name>A0AB32V561_THECC</name>
<evidence type="ECO:0000256" key="5">
    <source>
        <dbReference type="SAM" id="MobiDB-lite"/>
    </source>
</evidence>
<evidence type="ECO:0000259" key="6">
    <source>
        <dbReference type="PROSITE" id="PS50081"/>
    </source>
</evidence>
<feature type="domain" description="Phorbol-ester/DAG-type" evidence="6">
    <location>
        <begin position="187"/>
        <end position="234"/>
    </location>
</feature>
<dbReference type="PANTHER" id="PTHR46288">
    <property type="entry name" value="PHORBOL-ESTER/DAG-TYPE DOMAIN-CONTAINING PROTEIN"/>
    <property type="match status" value="1"/>
</dbReference>
<dbReference type="InterPro" id="IPR002219">
    <property type="entry name" value="PKC_DAG/PE"/>
</dbReference>
<dbReference type="Gene3D" id="3.30.60.20">
    <property type="match status" value="1"/>
</dbReference>
<dbReference type="RefSeq" id="XP_007030372.2">
    <property type="nucleotide sequence ID" value="XM_007030310.2"/>
</dbReference>
<keyword evidence="4" id="KW-0862">Zinc</keyword>
<dbReference type="Pfam" id="PF03107">
    <property type="entry name" value="C1_2"/>
    <property type="match status" value="4"/>
</dbReference>
<gene>
    <name evidence="8" type="primary">LOC18600058</name>
</gene>
<keyword evidence="2" id="KW-0677">Repeat</keyword>
<dbReference type="PANTHER" id="PTHR46288:SF27">
    <property type="entry name" value="CYSTEINE_HISTIDINE-RICH C1 DOMAIN FAMILY PROTEIN"/>
    <property type="match status" value="1"/>
</dbReference>
<dbReference type="Proteomes" id="UP000694886">
    <property type="component" value="Chromosome 5"/>
</dbReference>
<sequence length="613" mass="71016">MNIKPFLHEHYLLFDCYHNEEARCDQCNQQIDGWAYSCESCPKFWLHSSCAEEQLPSQISHPFHTQHLLTLSTDDFDGVDFICHKCFSLSRGHRYRRTNCNLKVDVSCAASANDATLEKLESKRSDDSSFEFPNFVHEHRLTGIFNYRKVSSEALIPKLREQEDTGKGNAESQSQDLERQIEHFTRGHPLSHYEIIEDVLCKACNLEIYGQAYGCASCKYYLHNQCAKLSYEVFHPLHPHHPLHLYKGGDFYCGECGDVSAGFGYVCYLCGFMLDLKCFTLKEPKVQRLKEMARESKTKLCLFQQDHELFFANFSQDFENYPCSICFLPISGRNYACFRCGYALHESCLGFPWEMALPFHPEHPLHLILNHFFDVFCLACRGPTRTDSIVYNCQQCRPISLHFLCANSLWRPLESRSHPHPLFYFGTECQKLFKLFDEFSERGFPFQCCKCYKLCIGVPFYRCVLCQINFHFECVPIPYFIKSKCHIHPFTLRDCFVEDDSEKYFCDVCKAERHPKDHIYFCEECQGLFVAHIECVLHNMVEEIAPAEEPSSNLVLDFENTSIQGESGVSTDESTSNLVLDFENISTQAESEMSTDESTEEQQSDEENPAMKE</sequence>
<evidence type="ECO:0000256" key="3">
    <source>
        <dbReference type="ARBA" id="ARBA00022771"/>
    </source>
</evidence>
<keyword evidence="3" id="KW-0863">Zinc-finger</keyword>
<keyword evidence="1" id="KW-0479">Metal-binding</keyword>
<dbReference type="PROSITE" id="PS50081">
    <property type="entry name" value="ZF_DAG_PE_2"/>
    <property type="match status" value="1"/>
</dbReference>
<accession>A0AB32V561</accession>
<evidence type="ECO:0000256" key="2">
    <source>
        <dbReference type="ARBA" id="ARBA00022737"/>
    </source>
</evidence>
<dbReference type="AlphaFoldDB" id="A0AB32V561"/>
<dbReference type="SMART" id="SM00249">
    <property type="entry name" value="PHD"/>
    <property type="match status" value="4"/>
</dbReference>
<dbReference type="InterPro" id="IPR001965">
    <property type="entry name" value="Znf_PHD"/>
</dbReference>
<feature type="region of interest" description="Disordered" evidence="5">
    <location>
        <begin position="582"/>
        <end position="613"/>
    </location>
</feature>
<reference evidence="8" key="2">
    <citation type="submission" date="2025-08" db="UniProtKB">
        <authorList>
            <consortium name="RefSeq"/>
        </authorList>
    </citation>
    <scope>IDENTIFICATION</scope>
</reference>
<proteinExistence type="predicted"/>
<reference evidence="7" key="1">
    <citation type="journal article" date="1997" name="Nucleic Acids Res.">
        <title>tRNAscan-SE: a program for improved detection of transfer RNA genes in genomic sequence.</title>
        <authorList>
            <person name="Lowe T.M."/>
            <person name="Eddy S.R."/>
        </authorList>
    </citation>
    <scope>NUCLEOTIDE SEQUENCE [LARGE SCALE GENOMIC DNA]</scope>
    <source>
        <strain evidence="7">r\B97-61/B2</strain>
    </source>
</reference>
<organism evidence="7 8">
    <name type="scientific">Theobroma cacao</name>
    <name type="common">Cacao</name>
    <name type="synonym">Cocoa</name>
    <dbReference type="NCBI Taxonomy" id="3641"/>
    <lineage>
        <taxon>Eukaryota</taxon>
        <taxon>Viridiplantae</taxon>
        <taxon>Streptophyta</taxon>
        <taxon>Embryophyta</taxon>
        <taxon>Tracheophyta</taxon>
        <taxon>Spermatophyta</taxon>
        <taxon>Magnoliopsida</taxon>
        <taxon>eudicotyledons</taxon>
        <taxon>Gunneridae</taxon>
        <taxon>Pentapetalae</taxon>
        <taxon>rosids</taxon>
        <taxon>malvids</taxon>
        <taxon>Malvales</taxon>
        <taxon>Malvaceae</taxon>
        <taxon>Byttnerioideae</taxon>
        <taxon>Theobroma</taxon>
    </lineage>
</organism>
<evidence type="ECO:0000313" key="7">
    <source>
        <dbReference type="Proteomes" id="UP000694886"/>
    </source>
</evidence>
<dbReference type="Gramene" id="Tc05v2_t022520.1">
    <property type="protein sequence ID" value="Tc05v2_p022520.1"/>
    <property type="gene ID" value="Tc05v2_g022520"/>
</dbReference>